<dbReference type="AlphaFoldDB" id="A0AAN7NXM8"/>
<dbReference type="SMART" id="SM00364">
    <property type="entry name" value="LRR_BAC"/>
    <property type="match status" value="7"/>
</dbReference>
<dbReference type="InterPro" id="IPR036034">
    <property type="entry name" value="PDZ_sf"/>
</dbReference>
<evidence type="ECO:0000259" key="3">
    <source>
        <dbReference type="PROSITE" id="PS50106"/>
    </source>
</evidence>
<dbReference type="SUPFAM" id="SSF50156">
    <property type="entry name" value="PDZ domain-like"/>
    <property type="match status" value="1"/>
</dbReference>
<dbReference type="SMART" id="SM00369">
    <property type="entry name" value="LRR_TYP"/>
    <property type="match status" value="12"/>
</dbReference>
<name>A0AAN7NXM8_9COLE</name>
<dbReference type="InterPro" id="IPR001611">
    <property type="entry name" value="Leu-rich_rpt"/>
</dbReference>
<keyword evidence="5" id="KW-1185">Reference proteome</keyword>
<dbReference type="InterPro" id="IPR003591">
    <property type="entry name" value="Leu-rich_rpt_typical-subtyp"/>
</dbReference>
<dbReference type="GO" id="GO:0043113">
    <property type="term" value="P:receptor clustering"/>
    <property type="evidence" value="ECO:0007669"/>
    <property type="project" value="TreeGrafter"/>
</dbReference>
<organism evidence="4 5">
    <name type="scientific">Aquatica leii</name>
    <dbReference type="NCBI Taxonomy" id="1421715"/>
    <lineage>
        <taxon>Eukaryota</taxon>
        <taxon>Metazoa</taxon>
        <taxon>Ecdysozoa</taxon>
        <taxon>Arthropoda</taxon>
        <taxon>Hexapoda</taxon>
        <taxon>Insecta</taxon>
        <taxon>Pterygota</taxon>
        <taxon>Neoptera</taxon>
        <taxon>Endopterygota</taxon>
        <taxon>Coleoptera</taxon>
        <taxon>Polyphaga</taxon>
        <taxon>Elateriformia</taxon>
        <taxon>Elateroidea</taxon>
        <taxon>Lampyridae</taxon>
        <taxon>Luciolinae</taxon>
        <taxon>Aquatica</taxon>
    </lineage>
</organism>
<dbReference type="GO" id="GO:0045211">
    <property type="term" value="C:postsynaptic membrane"/>
    <property type="evidence" value="ECO:0007669"/>
    <property type="project" value="TreeGrafter"/>
</dbReference>
<accession>A0AAN7NXM8</accession>
<dbReference type="InterPro" id="IPR032675">
    <property type="entry name" value="LRR_dom_sf"/>
</dbReference>
<dbReference type="Proteomes" id="UP001353858">
    <property type="component" value="Unassembled WGS sequence"/>
</dbReference>
<dbReference type="SUPFAM" id="SSF52058">
    <property type="entry name" value="L domain-like"/>
    <property type="match status" value="2"/>
</dbReference>
<dbReference type="PANTHER" id="PTHR23119:SF50">
    <property type="entry name" value="PDZ DOMAIN-CONTAINING PROTEIN"/>
    <property type="match status" value="1"/>
</dbReference>
<proteinExistence type="predicted"/>
<feature type="domain" description="PDZ" evidence="3">
    <location>
        <begin position="921"/>
        <end position="986"/>
    </location>
</feature>
<dbReference type="InterPro" id="IPR050614">
    <property type="entry name" value="Synaptic_Scaffolding_LAP-MAGUK"/>
</dbReference>
<comment type="caution">
    <text evidence="4">The sequence shown here is derived from an EMBL/GenBank/DDBJ whole genome shotgun (WGS) entry which is preliminary data.</text>
</comment>
<reference evidence="5" key="1">
    <citation type="submission" date="2023-01" db="EMBL/GenBank/DDBJ databases">
        <title>Key to firefly adult light organ development and bioluminescence: homeobox transcription factors regulate luciferase expression and transportation to peroxisome.</title>
        <authorList>
            <person name="Fu X."/>
        </authorList>
    </citation>
    <scope>NUCLEOTIDE SEQUENCE [LARGE SCALE GENOMIC DNA]</scope>
</reference>
<dbReference type="GO" id="GO:0019901">
    <property type="term" value="F:protein kinase binding"/>
    <property type="evidence" value="ECO:0007669"/>
    <property type="project" value="TreeGrafter"/>
</dbReference>
<dbReference type="CDD" id="cd00136">
    <property type="entry name" value="PDZ_canonical"/>
    <property type="match status" value="1"/>
</dbReference>
<evidence type="ECO:0000256" key="2">
    <source>
        <dbReference type="ARBA" id="ARBA00022737"/>
    </source>
</evidence>
<evidence type="ECO:0000256" key="1">
    <source>
        <dbReference type="ARBA" id="ARBA00022614"/>
    </source>
</evidence>
<evidence type="ECO:0000313" key="4">
    <source>
        <dbReference type="EMBL" id="KAK4872064.1"/>
    </source>
</evidence>
<dbReference type="GO" id="GO:0098609">
    <property type="term" value="P:cell-cell adhesion"/>
    <property type="evidence" value="ECO:0007669"/>
    <property type="project" value="TreeGrafter"/>
</dbReference>
<dbReference type="InterPro" id="IPR055414">
    <property type="entry name" value="LRR_R13L4/SHOC2-like"/>
</dbReference>
<dbReference type="GO" id="GO:0098887">
    <property type="term" value="P:neurotransmitter receptor transport, endosome to postsynaptic membrane"/>
    <property type="evidence" value="ECO:0007669"/>
    <property type="project" value="TreeGrafter"/>
</dbReference>
<dbReference type="PANTHER" id="PTHR23119">
    <property type="entry name" value="DISCS LARGE"/>
    <property type="match status" value="1"/>
</dbReference>
<dbReference type="GO" id="GO:0098968">
    <property type="term" value="P:neurotransmitter receptor transport postsynaptic membrane to endosome"/>
    <property type="evidence" value="ECO:0007669"/>
    <property type="project" value="TreeGrafter"/>
</dbReference>
<protein>
    <recommendedName>
        <fullName evidence="3">PDZ domain-containing protein</fullName>
    </recommendedName>
</protein>
<dbReference type="Pfam" id="PF23598">
    <property type="entry name" value="LRR_14"/>
    <property type="match status" value="2"/>
</dbReference>
<gene>
    <name evidence="4" type="ORF">RN001_016188</name>
</gene>
<dbReference type="EMBL" id="JARPUR010000008">
    <property type="protein sequence ID" value="KAK4872064.1"/>
    <property type="molecule type" value="Genomic_DNA"/>
</dbReference>
<evidence type="ECO:0000313" key="5">
    <source>
        <dbReference type="Proteomes" id="UP001353858"/>
    </source>
</evidence>
<sequence length="1000" mass="114763">MKWCKCLSCINPEVEDITTLDFSCSSLKEVPSLVFNFERTLQHLYLDCNKIVELPRTLFQCEEIRYLVLCDNEVETIPPLIEKLTNLEVLMLSRNCLAYESIPANIHRCHRLKVLHLSSNNLTKVPNSVTRLVCLKELYLNNCDIEYLPANFGRLNNLHILELRENHLSSLPKSLKQLSELRRLDISSNTFRSFPDVVGTMQNISELWMNDNYISEVPDCMNNLTKLSHFDICCNRLEKLSSSIGFCVNMNLLLLSMNDLKELPHTIGNLIALHTFKVDHNLLETLPDNIGCLQNLEELDVQFNNLKSFPSSIGRLRKLNSLIAAQNYISHLPVEIGSCSSLSVLSLHYNNIMYLPEEIGHLQNLTSISLINNKLRHLPITVLSLRKLKALWLSHNQIQPLISLQTETLENGHVVLTCVFLPQVEAPLEIHSPETMTSTGRRIEFVESNCMSDLPAKFTRIPTPHPKAFVKYQRTLGNILKRNQDIVSHNTGADTVHIKEANIIPMKNPNIENNDNDPLIQSSQCSIDHNVSETNFPLQNIEGNRETSDTFSSKDVSVDSELTTIHIDRILPNDSISNKIPNSSVSDINEDKVSLQLNFSESNNSARNCTKPKQPPPYHIAAAYSKGAHIFLSSDRNQKEAEPKHFTQDQPLNILNPQPKHARCIPQMQHSKRCIDQIDFQDNSDDIVDPILVTVSHLLQISSDSQRYKCLVEKWLEILHDDHEELNHRNLLNLKLYVLRVAEYLLSNQDYLYFHKSHIIKIMECLQIELKPFTRNSLKANLKDLSETESKLIFIEVVAILLVNDYKTQEFQDVIDLLVAETHYPNHLKDFCEFKCDTRESLIMSKLYLINLVLFFFTVDITDNQFIHIFDKIFKIRENLENVDFIKANQYLSVGDDMEIRNDNSRSNMNWVFGAHRNRKIVKVELTPCCYVLGFSVNQTIEGVFISEVDKNGNAFQKLFTGDKILMLDDRDISKIDPQEALKAVQVWGPETETFLVSRN</sequence>
<dbReference type="GO" id="GO:0005912">
    <property type="term" value="C:adherens junction"/>
    <property type="evidence" value="ECO:0007669"/>
    <property type="project" value="TreeGrafter"/>
</dbReference>
<dbReference type="GO" id="GO:0016323">
    <property type="term" value="C:basolateral plasma membrane"/>
    <property type="evidence" value="ECO:0007669"/>
    <property type="project" value="TreeGrafter"/>
</dbReference>
<dbReference type="PROSITE" id="PS50106">
    <property type="entry name" value="PDZ"/>
    <property type="match status" value="1"/>
</dbReference>
<dbReference type="Gene3D" id="2.30.42.10">
    <property type="match status" value="1"/>
</dbReference>
<dbReference type="PROSITE" id="PS51450">
    <property type="entry name" value="LRR"/>
    <property type="match status" value="5"/>
</dbReference>
<dbReference type="GO" id="GO:0014069">
    <property type="term" value="C:postsynaptic density"/>
    <property type="evidence" value="ECO:0007669"/>
    <property type="project" value="TreeGrafter"/>
</dbReference>
<dbReference type="Gene3D" id="3.80.10.10">
    <property type="entry name" value="Ribonuclease Inhibitor"/>
    <property type="match status" value="2"/>
</dbReference>
<keyword evidence="1" id="KW-0433">Leucine-rich repeat</keyword>
<keyword evidence="2" id="KW-0677">Repeat</keyword>
<dbReference type="GO" id="GO:0045197">
    <property type="term" value="P:establishment or maintenance of epithelial cell apical/basal polarity"/>
    <property type="evidence" value="ECO:0007669"/>
    <property type="project" value="TreeGrafter"/>
</dbReference>
<dbReference type="InterPro" id="IPR001478">
    <property type="entry name" value="PDZ"/>
</dbReference>